<dbReference type="Proteomes" id="UP000308600">
    <property type="component" value="Unassembled WGS sequence"/>
</dbReference>
<dbReference type="EMBL" id="ML208361">
    <property type="protein sequence ID" value="TFK68033.1"/>
    <property type="molecule type" value="Genomic_DNA"/>
</dbReference>
<keyword evidence="2" id="KW-1185">Reference proteome</keyword>
<evidence type="ECO:0000313" key="2">
    <source>
        <dbReference type="Proteomes" id="UP000308600"/>
    </source>
</evidence>
<accession>A0ACD3AQ05</accession>
<gene>
    <name evidence="1" type="ORF">BDN72DRAFT_898469</name>
</gene>
<sequence>MSIDEGTTVSTLSPHDHLPIEVMSKIFVDVCHETSYGFRLQNRIQSLSAVCKAWRSIVLSTPELHPKYVLKVTNRRISQEELVKVVGLAKEWFDRSGILPCDLNVQVAGMLKFAQLAMELTPLLVDIGERLRTLQLRGTRAEVNPILVVLPQNLASLETLYIRKTVVDEAGAVLPSFANCGKLTTVTLYDALEHNTDLKRLLPYSQLTSLTIRDLHLKSKAIQHILLSAINLINCTLIHPFRWRAENPSIRNPFNPHRFLQKFHFTWSFPTIFSALCLPTLKELEMDQMERYTTLDVTGMLLQLYHRAPFRLEILKLSDCFLNVEEFSHFLRLVPDLRVLHLPRCRIDDERLLNLLTIASPSTTGDSDTPGGEEGSLASQHTSLLPNLEYLNLAIPAVQSKASKESIVAFVESRLKPYAVPLKRLVVVHIPGLEPRVSSFNVQRSTPMSIENHAIVISYLSPHLYLPTEIMSKVFMLICHDKKHTEDVAVRILCLSQVCRAWHAIVLSTPELYSNYALSIDYCGISQRGLDATVQRAKEWFERSVSHPCDLYFTITGPLFNADITSSMTPLVESIRGRLRNLRLRGVQRDFNHVLQLFSGEFPLLEWLCIRRRGGDNVPFISSPSFVQCKRLKSVDLYDVFVDGLELTNFLPYSQLTSIIIQDRWITSGAIYHILRSSTKLVECRIVNSSLRVQEDLVADQLYQVLLLPSLHRLSISCSFPAIFAALHLPALRVLELWNERRGHELDIPALTGLYDRASFQLETLRIHGGALDVRDFAEFLALVPGLRGLHLSGCQVWGGDLFSALTLSTLSAVEPESQQKILLPELRHFSTALYRYTPPDDIITFVESRLELASTAPGHTSRLESFALRTCDYPLNFGIGPIRLKKWEEKGLIVRIR</sequence>
<evidence type="ECO:0000313" key="1">
    <source>
        <dbReference type="EMBL" id="TFK68033.1"/>
    </source>
</evidence>
<reference evidence="1 2" key="1">
    <citation type="journal article" date="2019" name="Nat. Ecol. Evol.">
        <title>Megaphylogeny resolves global patterns of mushroom evolution.</title>
        <authorList>
            <person name="Varga T."/>
            <person name="Krizsan K."/>
            <person name="Foldi C."/>
            <person name="Dima B."/>
            <person name="Sanchez-Garcia M."/>
            <person name="Sanchez-Ramirez S."/>
            <person name="Szollosi G.J."/>
            <person name="Szarkandi J.G."/>
            <person name="Papp V."/>
            <person name="Albert L."/>
            <person name="Andreopoulos W."/>
            <person name="Angelini C."/>
            <person name="Antonin V."/>
            <person name="Barry K.W."/>
            <person name="Bougher N.L."/>
            <person name="Buchanan P."/>
            <person name="Buyck B."/>
            <person name="Bense V."/>
            <person name="Catcheside P."/>
            <person name="Chovatia M."/>
            <person name="Cooper J."/>
            <person name="Damon W."/>
            <person name="Desjardin D."/>
            <person name="Finy P."/>
            <person name="Geml J."/>
            <person name="Haridas S."/>
            <person name="Hughes K."/>
            <person name="Justo A."/>
            <person name="Karasinski D."/>
            <person name="Kautmanova I."/>
            <person name="Kiss B."/>
            <person name="Kocsube S."/>
            <person name="Kotiranta H."/>
            <person name="LaButti K.M."/>
            <person name="Lechner B.E."/>
            <person name="Liimatainen K."/>
            <person name="Lipzen A."/>
            <person name="Lukacs Z."/>
            <person name="Mihaltcheva S."/>
            <person name="Morgado L.N."/>
            <person name="Niskanen T."/>
            <person name="Noordeloos M.E."/>
            <person name="Ohm R.A."/>
            <person name="Ortiz-Santana B."/>
            <person name="Ovrebo C."/>
            <person name="Racz N."/>
            <person name="Riley R."/>
            <person name="Savchenko A."/>
            <person name="Shiryaev A."/>
            <person name="Soop K."/>
            <person name="Spirin V."/>
            <person name="Szebenyi C."/>
            <person name="Tomsovsky M."/>
            <person name="Tulloss R.E."/>
            <person name="Uehling J."/>
            <person name="Grigoriev I.V."/>
            <person name="Vagvolgyi C."/>
            <person name="Papp T."/>
            <person name="Martin F.M."/>
            <person name="Miettinen O."/>
            <person name="Hibbett D.S."/>
            <person name="Nagy L.G."/>
        </authorList>
    </citation>
    <scope>NUCLEOTIDE SEQUENCE [LARGE SCALE GENOMIC DNA]</scope>
    <source>
        <strain evidence="1 2">NL-1719</strain>
    </source>
</reference>
<protein>
    <submittedName>
        <fullName evidence="1">Uncharacterized protein</fullName>
    </submittedName>
</protein>
<organism evidence="1 2">
    <name type="scientific">Pluteus cervinus</name>
    <dbReference type="NCBI Taxonomy" id="181527"/>
    <lineage>
        <taxon>Eukaryota</taxon>
        <taxon>Fungi</taxon>
        <taxon>Dikarya</taxon>
        <taxon>Basidiomycota</taxon>
        <taxon>Agaricomycotina</taxon>
        <taxon>Agaricomycetes</taxon>
        <taxon>Agaricomycetidae</taxon>
        <taxon>Agaricales</taxon>
        <taxon>Pluteineae</taxon>
        <taxon>Pluteaceae</taxon>
        <taxon>Pluteus</taxon>
    </lineage>
</organism>
<name>A0ACD3AQ05_9AGAR</name>
<proteinExistence type="predicted"/>